<evidence type="ECO:0000313" key="2">
    <source>
        <dbReference type="EMBL" id="TKA70572.1"/>
    </source>
</evidence>
<sequence length="156" mass="17093">MVRELTGGDVEKLRRGSPDAVTITPASTTTKVTKKLKTARANTRVLSDLNITHAKGPELDGITFGVASYEDDDDYEDWPTEPVAKKIKAVHSFEELVGSEDSDTDGEDAEVELGNGWMAVDALETAAETSNDSLGNAQYKTQARMLTEQYDYDEEE</sequence>
<dbReference type="EMBL" id="NAJQ01000392">
    <property type="protein sequence ID" value="TKA70572.1"/>
    <property type="molecule type" value="Genomic_DNA"/>
</dbReference>
<dbReference type="AlphaFoldDB" id="A0A4U0X2Q0"/>
<gene>
    <name evidence="2" type="ORF">B0A55_06226</name>
</gene>
<evidence type="ECO:0000256" key="1">
    <source>
        <dbReference type="SAM" id="MobiDB-lite"/>
    </source>
</evidence>
<protein>
    <submittedName>
        <fullName evidence="2">Uncharacterized protein</fullName>
    </submittedName>
</protein>
<keyword evidence="3" id="KW-1185">Reference proteome</keyword>
<evidence type="ECO:0000313" key="3">
    <source>
        <dbReference type="Proteomes" id="UP000309340"/>
    </source>
</evidence>
<organism evidence="2 3">
    <name type="scientific">Friedmanniomyces simplex</name>
    <dbReference type="NCBI Taxonomy" id="329884"/>
    <lineage>
        <taxon>Eukaryota</taxon>
        <taxon>Fungi</taxon>
        <taxon>Dikarya</taxon>
        <taxon>Ascomycota</taxon>
        <taxon>Pezizomycotina</taxon>
        <taxon>Dothideomycetes</taxon>
        <taxon>Dothideomycetidae</taxon>
        <taxon>Mycosphaerellales</taxon>
        <taxon>Teratosphaeriaceae</taxon>
        <taxon>Friedmanniomyces</taxon>
    </lineage>
</organism>
<proteinExistence type="predicted"/>
<dbReference type="Proteomes" id="UP000309340">
    <property type="component" value="Unassembled WGS sequence"/>
</dbReference>
<reference evidence="2 3" key="1">
    <citation type="submission" date="2017-03" db="EMBL/GenBank/DDBJ databases">
        <title>Genomes of endolithic fungi from Antarctica.</title>
        <authorList>
            <person name="Coleine C."/>
            <person name="Masonjones S."/>
            <person name="Stajich J.E."/>
        </authorList>
    </citation>
    <scope>NUCLEOTIDE SEQUENCE [LARGE SCALE GENOMIC DNA]</scope>
    <source>
        <strain evidence="2 3">CCFEE 5184</strain>
    </source>
</reference>
<feature type="region of interest" description="Disordered" evidence="1">
    <location>
        <begin position="1"/>
        <end position="23"/>
    </location>
</feature>
<comment type="caution">
    <text evidence="2">The sequence shown here is derived from an EMBL/GenBank/DDBJ whole genome shotgun (WGS) entry which is preliminary data.</text>
</comment>
<accession>A0A4U0X2Q0</accession>
<name>A0A4U0X2Q0_9PEZI</name>